<dbReference type="AlphaFoldDB" id="A9VE43"/>
<sequence length="566" mass="62202">MGGWGRRRQQGAVAVLLLWIAVRGAVEGAESSMILSSVGNADSRFNNQSFVRAAGYTHMAASNLQLCLSYRWLSPAIFPNGSDAEAWRAKCVKTAQKEIDAAHAQGLKTNHAMDVFTFPSTLIATFPNMTDGHGTIVLSPMTQRVLAGMVDEMVALFPTADSYMIRVGENYLPSEPYFTGNEAVNFSAPFDVQQADYVLLIRILKAAFVEKRFAPSSPKRFHSSLAYYLNVTNQITPHPKLIFSIKHVMLDFWPYVAFNPTLAQGAHQQIVEVECAREYEGKGAFPNYIGHGVINRWAEVLDGQGLKDVVNSSLITGLWLWSSGGGWGGVPKVGVHELWPLMNTLVILRWWRNNTSPIPGLSADEAFLATCTEDLGMAAKGCPSLLTAAVASQEAVLQMRYCQPYDASLLNQYMPTNNWFRDDRMGGYDQLNGLTYEHELLEQAVAEKQAATATWARIQSLIGAGTANVTTGWAPFFRDSAKYGALLSHIIAAGNQTGHFNVTGLTAAVREYDAARSAYQEFLDEMGSAVASPMYPYYEDVDGHNNNVTHAPGLNASVDLFRRIED</sequence>
<dbReference type="SUPFAM" id="SSF51445">
    <property type="entry name" value="(Trans)glycosidases"/>
    <property type="match status" value="1"/>
</dbReference>
<feature type="chain" id="PRO_5002745407" evidence="1">
    <location>
        <begin position="29"/>
        <end position="566"/>
    </location>
</feature>
<reference evidence="2 3" key="1">
    <citation type="journal article" date="2008" name="Nature">
        <title>The genome of the choanoflagellate Monosiga brevicollis and the origin of metazoans.</title>
        <authorList>
            <consortium name="JGI Sequencing"/>
            <person name="King N."/>
            <person name="Westbrook M.J."/>
            <person name="Young S.L."/>
            <person name="Kuo A."/>
            <person name="Abedin M."/>
            <person name="Chapman J."/>
            <person name="Fairclough S."/>
            <person name="Hellsten U."/>
            <person name="Isogai Y."/>
            <person name="Letunic I."/>
            <person name="Marr M."/>
            <person name="Pincus D."/>
            <person name="Putnam N."/>
            <person name="Rokas A."/>
            <person name="Wright K.J."/>
            <person name="Zuzow R."/>
            <person name="Dirks W."/>
            <person name="Good M."/>
            <person name="Goodstein D."/>
            <person name="Lemons D."/>
            <person name="Li W."/>
            <person name="Lyons J.B."/>
            <person name="Morris A."/>
            <person name="Nichols S."/>
            <person name="Richter D.J."/>
            <person name="Salamov A."/>
            <person name="Bork P."/>
            <person name="Lim W.A."/>
            <person name="Manning G."/>
            <person name="Miller W.T."/>
            <person name="McGinnis W."/>
            <person name="Shapiro H."/>
            <person name="Tjian R."/>
            <person name="Grigoriev I.V."/>
            <person name="Rokhsar D."/>
        </authorList>
    </citation>
    <scope>NUCLEOTIDE SEQUENCE [LARGE SCALE GENOMIC DNA]</scope>
    <source>
        <strain evidence="3">MX1 / ATCC 50154</strain>
    </source>
</reference>
<proteinExistence type="predicted"/>
<evidence type="ECO:0000256" key="1">
    <source>
        <dbReference type="SAM" id="SignalP"/>
    </source>
</evidence>
<dbReference type="KEGG" id="mbr:MONBRDRAFT_30494"/>
<dbReference type="InterPro" id="IPR017853">
    <property type="entry name" value="GH"/>
</dbReference>
<gene>
    <name evidence="2" type="ORF">MONBRDRAFT_30494</name>
</gene>
<keyword evidence="1" id="KW-0732">Signal</keyword>
<feature type="signal peptide" evidence="1">
    <location>
        <begin position="1"/>
        <end position="28"/>
    </location>
</feature>
<dbReference type="eggNOG" id="ENOG502SQ9I">
    <property type="taxonomic scope" value="Eukaryota"/>
</dbReference>
<dbReference type="Proteomes" id="UP000001357">
    <property type="component" value="Unassembled WGS sequence"/>
</dbReference>
<dbReference type="InParanoid" id="A9VE43"/>
<evidence type="ECO:0000313" key="2">
    <source>
        <dbReference type="EMBL" id="EDQ84193.1"/>
    </source>
</evidence>
<dbReference type="RefSeq" id="XP_001750981.1">
    <property type="nucleotide sequence ID" value="XM_001750929.1"/>
</dbReference>
<evidence type="ECO:0000313" key="3">
    <source>
        <dbReference type="Proteomes" id="UP000001357"/>
    </source>
</evidence>
<accession>A9VE43</accession>
<protein>
    <submittedName>
        <fullName evidence="2">Uncharacterized protein</fullName>
    </submittedName>
</protein>
<organism evidence="2 3">
    <name type="scientific">Monosiga brevicollis</name>
    <name type="common">Choanoflagellate</name>
    <dbReference type="NCBI Taxonomy" id="81824"/>
    <lineage>
        <taxon>Eukaryota</taxon>
        <taxon>Choanoflagellata</taxon>
        <taxon>Craspedida</taxon>
        <taxon>Salpingoecidae</taxon>
        <taxon>Monosiga</taxon>
    </lineage>
</organism>
<dbReference type="EMBL" id="CH991594">
    <property type="protein sequence ID" value="EDQ84193.1"/>
    <property type="molecule type" value="Genomic_DNA"/>
</dbReference>
<dbReference type="GeneID" id="5896237"/>
<name>A9VE43_MONBE</name>
<keyword evidence="3" id="KW-1185">Reference proteome</keyword>